<organism evidence="2 3">
    <name type="scientific">Trichonephila clavipes</name>
    <name type="common">Golden silk orbweaver</name>
    <name type="synonym">Nephila clavipes</name>
    <dbReference type="NCBI Taxonomy" id="2585209"/>
    <lineage>
        <taxon>Eukaryota</taxon>
        <taxon>Metazoa</taxon>
        <taxon>Ecdysozoa</taxon>
        <taxon>Arthropoda</taxon>
        <taxon>Chelicerata</taxon>
        <taxon>Arachnida</taxon>
        <taxon>Araneae</taxon>
        <taxon>Araneomorphae</taxon>
        <taxon>Entelegynae</taxon>
        <taxon>Araneoidea</taxon>
        <taxon>Nephilidae</taxon>
        <taxon>Trichonephila</taxon>
    </lineage>
</organism>
<comment type="caution">
    <text evidence="2">The sequence shown here is derived from an EMBL/GenBank/DDBJ whole genome shotgun (WGS) entry which is preliminary data.</text>
</comment>
<dbReference type="Pfam" id="PF17906">
    <property type="entry name" value="HTH_48"/>
    <property type="match status" value="1"/>
</dbReference>
<gene>
    <name evidence="2" type="primary">NCL1_27256</name>
    <name evidence="2" type="ORF">TNCV_4661341</name>
</gene>
<dbReference type="InterPro" id="IPR041426">
    <property type="entry name" value="Mos1_HTH"/>
</dbReference>
<evidence type="ECO:0000259" key="1">
    <source>
        <dbReference type="Pfam" id="PF17906"/>
    </source>
</evidence>
<dbReference type="Proteomes" id="UP000887159">
    <property type="component" value="Unassembled WGS sequence"/>
</dbReference>
<evidence type="ECO:0000313" key="2">
    <source>
        <dbReference type="EMBL" id="GFY08942.1"/>
    </source>
</evidence>
<dbReference type="Gene3D" id="1.10.10.1450">
    <property type="match status" value="1"/>
</dbReference>
<evidence type="ECO:0000313" key="3">
    <source>
        <dbReference type="Proteomes" id="UP000887159"/>
    </source>
</evidence>
<protein>
    <submittedName>
        <fullName evidence="2">Histone-lysine N-methyltransferase SETMAR</fullName>
    </submittedName>
</protein>
<accession>A0A8X6S7M5</accession>
<keyword evidence="3" id="KW-1185">Reference proteome</keyword>
<dbReference type="EMBL" id="BMAU01021284">
    <property type="protein sequence ID" value="GFY08942.1"/>
    <property type="molecule type" value="Genomic_DNA"/>
</dbReference>
<sequence>MELTREYYRATIFYDFKTGLNQEECVPWLQLAFGDKSPCRATVFRWFKEFYSGYNSLLDEEHTKEAGSNPRYCVCHTKNVKG</sequence>
<feature type="domain" description="Mos1 transposase HTH" evidence="1">
    <location>
        <begin position="5"/>
        <end position="53"/>
    </location>
</feature>
<name>A0A8X6S7M5_TRICX</name>
<reference evidence="2" key="1">
    <citation type="submission" date="2020-08" db="EMBL/GenBank/DDBJ databases">
        <title>Multicomponent nature underlies the extraordinary mechanical properties of spider dragline silk.</title>
        <authorList>
            <person name="Kono N."/>
            <person name="Nakamura H."/>
            <person name="Mori M."/>
            <person name="Yoshida Y."/>
            <person name="Ohtoshi R."/>
            <person name="Malay A.D."/>
            <person name="Moran D.A.P."/>
            <person name="Tomita M."/>
            <person name="Numata K."/>
            <person name="Arakawa K."/>
        </authorList>
    </citation>
    <scope>NUCLEOTIDE SEQUENCE</scope>
</reference>
<proteinExistence type="predicted"/>
<dbReference type="AlphaFoldDB" id="A0A8X6S7M5"/>